<name>A0A7J7DK00_TRIWF</name>
<dbReference type="PANTHER" id="PTHR34943:SF2">
    <property type="entry name" value="PROTEIN COFACTOR ASSEMBLY OF COMPLEX C SUBUNIT B CCB4, CHLOROPLASTIC"/>
    <property type="match status" value="1"/>
</dbReference>
<dbReference type="PANTHER" id="PTHR34943">
    <property type="match status" value="1"/>
</dbReference>
<dbReference type="InterPro" id="IPR021325">
    <property type="entry name" value="CCB2/CCB4"/>
</dbReference>
<accession>A0A7J7DK00</accession>
<dbReference type="GO" id="GO:0009507">
    <property type="term" value="C:chloroplast"/>
    <property type="evidence" value="ECO:0007669"/>
    <property type="project" value="TreeGrafter"/>
</dbReference>
<dbReference type="InParanoid" id="A0A7J7DK00"/>
<dbReference type="Proteomes" id="UP000593562">
    <property type="component" value="Unassembled WGS sequence"/>
</dbReference>
<comment type="caution">
    <text evidence="1">The sequence shown here is derived from an EMBL/GenBank/DDBJ whole genome shotgun (WGS) entry which is preliminary data.</text>
</comment>
<sequence>MEAGTIISSTVPFSGAIYALSAKPRRDWVSNNEDFVRSLPICVGGVIMLPVLFNRTVLPASSSQCRADLLTLGLAVTNKLTGLAVNPAKIYRCGKSSRCRVSDHIFSTHQHCNF</sequence>
<dbReference type="Pfam" id="PF11152">
    <property type="entry name" value="CCB2_CCB4"/>
    <property type="match status" value="1"/>
</dbReference>
<keyword evidence="2" id="KW-1185">Reference proteome</keyword>
<protein>
    <submittedName>
        <fullName evidence="1">Uncharacterized protein</fullName>
    </submittedName>
</protein>
<proteinExistence type="predicted"/>
<gene>
    <name evidence="1" type="ORF">HS088_TW06G00828</name>
</gene>
<reference evidence="1 2" key="1">
    <citation type="journal article" date="2020" name="Nat. Commun.">
        <title>Genome of Tripterygium wilfordii and identification of cytochrome P450 involved in triptolide biosynthesis.</title>
        <authorList>
            <person name="Tu L."/>
            <person name="Su P."/>
            <person name="Zhang Z."/>
            <person name="Gao L."/>
            <person name="Wang J."/>
            <person name="Hu T."/>
            <person name="Zhou J."/>
            <person name="Zhang Y."/>
            <person name="Zhao Y."/>
            <person name="Liu Y."/>
            <person name="Song Y."/>
            <person name="Tong Y."/>
            <person name="Lu Y."/>
            <person name="Yang J."/>
            <person name="Xu C."/>
            <person name="Jia M."/>
            <person name="Peters R.J."/>
            <person name="Huang L."/>
            <person name="Gao W."/>
        </authorList>
    </citation>
    <scope>NUCLEOTIDE SEQUENCE [LARGE SCALE GENOMIC DNA]</scope>
    <source>
        <strain evidence="2">cv. XIE 37</strain>
        <tissue evidence="1">Leaf</tissue>
    </source>
</reference>
<dbReference type="InterPro" id="IPR044705">
    <property type="entry name" value="CCB4"/>
</dbReference>
<dbReference type="EMBL" id="JAAARO010000006">
    <property type="protein sequence ID" value="KAF5746657.1"/>
    <property type="molecule type" value="Genomic_DNA"/>
</dbReference>
<dbReference type="GO" id="GO:0010190">
    <property type="term" value="P:cytochrome b6f complex assembly"/>
    <property type="evidence" value="ECO:0007669"/>
    <property type="project" value="TreeGrafter"/>
</dbReference>
<evidence type="ECO:0000313" key="2">
    <source>
        <dbReference type="Proteomes" id="UP000593562"/>
    </source>
</evidence>
<evidence type="ECO:0000313" key="1">
    <source>
        <dbReference type="EMBL" id="KAF5746657.1"/>
    </source>
</evidence>
<organism evidence="1 2">
    <name type="scientific">Tripterygium wilfordii</name>
    <name type="common">Thunder God vine</name>
    <dbReference type="NCBI Taxonomy" id="458696"/>
    <lineage>
        <taxon>Eukaryota</taxon>
        <taxon>Viridiplantae</taxon>
        <taxon>Streptophyta</taxon>
        <taxon>Embryophyta</taxon>
        <taxon>Tracheophyta</taxon>
        <taxon>Spermatophyta</taxon>
        <taxon>Magnoliopsida</taxon>
        <taxon>eudicotyledons</taxon>
        <taxon>Gunneridae</taxon>
        <taxon>Pentapetalae</taxon>
        <taxon>rosids</taxon>
        <taxon>fabids</taxon>
        <taxon>Celastrales</taxon>
        <taxon>Celastraceae</taxon>
        <taxon>Tripterygium</taxon>
    </lineage>
</organism>
<dbReference type="AlphaFoldDB" id="A0A7J7DK00"/>